<evidence type="ECO:0000256" key="1">
    <source>
        <dbReference type="ARBA" id="ARBA00023015"/>
    </source>
</evidence>
<dbReference type="PANTHER" id="PTHR40661:SF3">
    <property type="entry name" value="FELS-1 PROPHAGE TRANSCRIPTIONAL REGULATOR"/>
    <property type="match status" value="1"/>
</dbReference>
<dbReference type="Gene3D" id="2.10.109.10">
    <property type="entry name" value="Umud Fragment, subunit A"/>
    <property type="match status" value="1"/>
</dbReference>
<dbReference type="EMBL" id="CP016757">
    <property type="protein sequence ID" value="ANZ46228.1"/>
    <property type="molecule type" value="Genomic_DNA"/>
</dbReference>
<evidence type="ECO:0000256" key="3">
    <source>
        <dbReference type="ARBA" id="ARBA00023163"/>
    </source>
</evidence>
<dbReference type="InterPro" id="IPR010982">
    <property type="entry name" value="Lambda_DNA-bd_dom_sf"/>
</dbReference>
<dbReference type="InterPro" id="IPR015927">
    <property type="entry name" value="Peptidase_S24_S26A/B/C"/>
</dbReference>
<dbReference type="STRING" id="1197717.BED41_14630"/>
<dbReference type="InterPro" id="IPR001387">
    <property type="entry name" value="Cro/C1-type_HTH"/>
</dbReference>
<name>A0A1B2I8B1_9BACT</name>
<keyword evidence="5" id="KW-1185">Reference proteome</keyword>
<dbReference type="AlphaFoldDB" id="A0A1B2I8B1"/>
<dbReference type="Pfam" id="PF00717">
    <property type="entry name" value="Peptidase_S24"/>
    <property type="match status" value="1"/>
</dbReference>
<dbReference type="SUPFAM" id="SSF51306">
    <property type="entry name" value="LexA/Signal peptidase"/>
    <property type="match status" value="1"/>
</dbReference>
<keyword evidence="1" id="KW-0805">Transcription regulation</keyword>
<dbReference type="PANTHER" id="PTHR40661">
    <property type="match status" value="1"/>
</dbReference>
<dbReference type="Proteomes" id="UP000093044">
    <property type="component" value="Chromosome"/>
</dbReference>
<accession>A0A1B2I8B1</accession>
<dbReference type="Pfam" id="PF01381">
    <property type="entry name" value="HTH_3"/>
    <property type="match status" value="1"/>
</dbReference>
<dbReference type="InterPro" id="IPR036286">
    <property type="entry name" value="LexA/Signal_pep-like_sf"/>
</dbReference>
<keyword evidence="2" id="KW-0238">DNA-binding</keyword>
<keyword evidence="3" id="KW-0804">Transcription</keyword>
<evidence type="ECO:0000256" key="2">
    <source>
        <dbReference type="ARBA" id="ARBA00023125"/>
    </source>
</evidence>
<dbReference type="InterPro" id="IPR039418">
    <property type="entry name" value="LexA-like"/>
</dbReference>
<gene>
    <name evidence="4" type="ORF">BED41_14630</name>
</gene>
<protein>
    <submittedName>
        <fullName evidence="4">Uncharacterized protein</fullName>
    </submittedName>
</protein>
<dbReference type="SMART" id="SM00530">
    <property type="entry name" value="HTH_XRE"/>
    <property type="match status" value="1"/>
</dbReference>
<evidence type="ECO:0000313" key="5">
    <source>
        <dbReference type="Proteomes" id="UP000093044"/>
    </source>
</evidence>
<dbReference type="GeneID" id="83059080"/>
<dbReference type="RefSeq" id="WP_066747980.1">
    <property type="nucleotide sequence ID" value="NZ_CALCLR010000097.1"/>
</dbReference>
<dbReference type="KEGG" id="cpor:BED41_14630"/>
<dbReference type="GO" id="GO:0003677">
    <property type="term" value="F:DNA binding"/>
    <property type="evidence" value="ECO:0007669"/>
    <property type="project" value="UniProtKB-KW"/>
</dbReference>
<evidence type="ECO:0000313" key="4">
    <source>
        <dbReference type="EMBL" id="ANZ46228.1"/>
    </source>
</evidence>
<reference evidence="4" key="1">
    <citation type="submission" date="2016-08" db="EMBL/GenBank/DDBJ databases">
        <title>Complete genome of Cloacibacillus porcorum.</title>
        <authorList>
            <person name="Looft T."/>
            <person name="Bayles D.O."/>
            <person name="Alt D.P."/>
        </authorList>
    </citation>
    <scope>NUCLEOTIDE SEQUENCE [LARGE SCALE GENOMIC DNA]</scope>
    <source>
        <strain evidence="4">CL-84</strain>
    </source>
</reference>
<dbReference type="Gene3D" id="1.10.260.40">
    <property type="entry name" value="lambda repressor-like DNA-binding domains"/>
    <property type="match status" value="1"/>
</dbReference>
<organism evidence="4 5">
    <name type="scientific">Cloacibacillus porcorum</name>
    <dbReference type="NCBI Taxonomy" id="1197717"/>
    <lineage>
        <taxon>Bacteria</taxon>
        <taxon>Thermotogati</taxon>
        <taxon>Synergistota</taxon>
        <taxon>Synergistia</taxon>
        <taxon>Synergistales</taxon>
        <taxon>Synergistaceae</taxon>
        <taxon>Cloacibacillus</taxon>
    </lineage>
</organism>
<dbReference type="CDD" id="cd00093">
    <property type="entry name" value="HTH_XRE"/>
    <property type="match status" value="1"/>
</dbReference>
<dbReference type="SUPFAM" id="SSF47413">
    <property type="entry name" value="lambda repressor-like DNA-binding domains"/>
    <property type="match status" value="1"/>
</dbReference>
<dbReference type="OrthoDB" id="1863057at2"/>
<dbReference type="CDD" id="cd06529">
    <property type="entry name" value="S24_LexA-like"/>
    <property type="match status" value="1"/>
</dbReference>
<sequence>METFGARLGRLRREKGLKRYDIAEPLGVDAETIARYEREEREPKVSDAVAIANILGVSVEYLATGIASPLKHSMYAYSADDRIVVPVLSSSDSYNIIPSTDTISVSTEHILIPKTLIGTIQPQNPPFAFIARDRSFEKFAVREGSYVVINPAERVANFDIALVFYKGKLTLKRPQYTKSGALYLFSGSNSDAIYVPAEDASDAKEFKIVGKAVAYQFEETKKIYHNI</sequence>
<dbReference type="PROSITE" id="PS50943">
    <property type="entry name" value="HTH_CROC1"/>
    <property type="match status" value="1"/>
</dbReference>
<proteinExistence type="predicted"/>